<proteinExistence type="predicted"/>
<feature type="region of interest" description="Disordered" evidence="1">
    <location>
        <begin position="116"/>
        <end position="252"/>
    </location>
</feature>
<feature type="compositionally biased region" description="Basic and acidic residues" evidence="1">
    <location>
        <begin position="164"/>
        <end position="173"/>
    </location>
</feature>
<gene>
    <name evidence="2" type="ORF">SISNIDRAFT_548985</name>
</gene>
<dbReference type="InterPro" id="IPR036915">
    <property type="entry name" value="Cyclin-like_sf"/>
</dbReference>
<feature type="compositionally biased region" description="Polar residues" evidence="1">
    <location>
        <begin position="149"/>
        <end position="163"/>
    </location>
</feature>
<evidence type="ECO:0000313" key="2">
    <source>
        <dbReference type="EMBL" id="KZS94415.1"/>
    </source>
</evidence>
<reference evidence="2 3" key="1">
    <citation type="journal article" date="2016" name="Mol. Biol. Evol.">
        <title>Comparative Genomics of Early-Diverging Mushroom-Forming Fungi Provides Insights into the Origins of Lignocellulose Decay Capabilities.</title>
        <authorList>
            <person name="Nagy L.G."/>
            <person name="Riley R."/>
            <person name="Tritt A."/>
            <person name="Adam C."/>
            <person name="Daum C."/>
            <person name="Floudas D."/>
            <person name="Sun H."/>
            <person name="Yadav J.S."/>
            <person name="Pangilinan J."/>
            <person name="Larsson K.H."/>
            <person name="Matsuura K."/>
            <person name="Barry K."/>
            <person name="Labutti K."/>
            <person name="Kuo R."/>
            <person name="Ohm R.A."/>
            <person name="Bhattacharya S.S."/>
            <person name="Shirouzu T."/>
            <person name="Yoshinaga Y."/>
            <person name="Martin F.M."/>
            <person name="Grigoriev I.V."/>
            <person name="Hibbett D.S."/>
        </authorList>
    </citation>
    <scope>NUCLEOTIDE SEQUENCE [LARGE SCALE GENOMIC DNA]</scope>
    <source>
        <strain evidence="2 3">HHB9708</strain>
    </source>
</reference>
<dbReference type="STRING" id="1314777.A0A164VS65"/>
<dbReference type="EMBL" id="KV419404">
    <property type="protein sequence ID" value="KZS94415.1"/>
    <property type="molecule type" value="Genomic_DNA"/>
</dbReference>
<evidence type="ECO:0000256" key="1">
    <source>
        <dbReference type="SAM" id="MobiDB-lite"/>
    </source>
</evidence>
<protein>
    <submittedName>
        <fullName evidence="2">Uncharacterized protein</fullName>
    </submittedName>
</protein>
<feature type="region of interest" description="Disordered" evidence="1">
    <location>
        <begin position="39"/>
        <end position="59"/>
    </location>
</feature>
<evidence type="ECO:0000313" key="3">
    <source>
        <dbReference type="Proteomes" id="UP000076722"/>
    </source>
</evidence>
<dbReference type="SUPFAM" id="SSF47954">
    <property type="entry name" value="Cyclin-like"/>
    <property type="match status" value="1"/>
</dbReference>
<dbReference type="AlphaFoldDB" id="A0A164VS65"/>
<accession>A0A164VS65</accession>
<dbReference type="OrthoDB" id="3270998at2759"/>
<organism evidence="2 3">
    <name type="scientific">Sistotremastrum niveocremeum HHB9708</name>
    <dbReference type="NCBI Taxonomy" id="1314777"/>
    <lineage>
        <taxon>Eukaryota</taxon>
        <taxon>Fungi</taxon>
        <taxon>Dikarya</taxon>
        <taxon>Basidiomycota</taxon>
        <taxon>Agaricomycotina</taxon>
        <taxon>Agaricomycetes</taxon>
        <taxon>Sistotremastrales</taxon>
        <taxon>Sistotremastraceae</taxon>
        <taxon>Sertulicium</taxon>
        <taxon>Sertulicium niveocremeum</taxon>
    </lineage>
</organism>
<dbReference type="Proteomes" id="UP000076722">
    <property type="component" value="Unassembled WGS sequence"/>
</dbReference>
<feature type="compositionally biased region" description="Low complexity" evidence="1">
    <location>
        <begin position="207"/>
        <end position="216"/>
    </location>
</feature>
<name>A0A164VS65_9AGAM</name>
<dbReference type="Gene3D" id="1.10.472.10">
    <property type="entry name" value="Cyclin-like"/>
    <property type="match status" value="1"/>
</dbReference>
<sequence length="568" mass="64563">MPSTLRSLVFGQTSLQLLTPPCTSDDVATTASDAYTTLPTTSKKRDFSPPSPYTGDLSAYQSTDVISPEYVPVDRSHNTTSRFFSQRAVSSTTESPGVLVQRNAFDTKSLFVSPMKRARASDRENITTDDDPYQQDAPLPSHKRRKLSFDSTVQYRTIYNTSSRDPRNQHEPFSKAASVVRSPTKAPLSHRTLEPERSSSISRRRSSLSSKASSRSVSRKPVSKGRDSLSSSSREPKPEQQKITFTLPPAETPEAYAQKRIAHLIRREHRSRFADGLQRVISDAEDLDEIEHEETVFGLNPDLRKEVVQWILDVTPPTDRKCTRQLRDNLIDSPSTRFHACLLFCRYFVRVGDVMSSPNSEETAYMARVRDRLVWDIALGCLAIAVKFNHDFLRPLQPVGWKAFLLIAPCRIGRNDFELCERDILNALSWQVWDVNPEALSLDLSTALSLEQSLMSMDDDYIQLLFKDIEESLTAALSACDMMRYPVSLLTASAIMLVLEDPPLFESDRKGKKKLWNHSFSRRDLEKRMCELLLYTVRELRECKDWLLRQCLVEDENSTQDSVTNCSP</sequence>
<keyword evidence="3" id="KW-1185">Reference proteome</keyword>